<reference evidence="1" key="1">
    <citation type="journal article" date="2021" name="Proc. Natl. Acad. Sci. U.S.A.">
        <title>A Catalog of Tens of Thousands of Viruses from Human Metagenomes Reveals Hidden Associations with Chronic Diseases.</title>
        <authorList>
            <person name="Tisza M.J."/>
            <person name="Buck C.B."/>
        </authorList>
    </citation>
    <scope>NUCLEOTIDE SEQUENCE</scope>
    <source>
        <strain evidence="1">CtFlR8</strain>
    </source>
</reference>
<accession>A0A8S5RNI1</accession>
<evidence type="ECO:0000313" key="1">
    <source>
        <dbReference type="EMBL" id="DAE32706.1"/>
    </source>
</evidence>
<name>A0A8S5RNI1_9VIRU</name>
<sequence length="112" mass="13093">MKIIEKSKMPDGTKIQLEDWHDKNTKDYMDLYGYEIGAYPVAKNSGCCGWVKSGEKFRISISYNKYANYTDEMVLSDFESLKNGEKTLSDLKDHFFNNFKDQFYLGIIDFEP</sequence>
<protein>
    <submittedName>
        <fullName evidence="1">Uncharacterized protein</fullName>
    </submittedName>
</protein>
<organism evidence="1">
    <name type="scientific">virus sp. ctFlR8</name>
    <dbReference type="NCBI Taxonomy" id="2825811"/>
    <lineage>
        <taxon>Viruses</taxon>
    </lineage>
</organism>
<dbReference type="EMBL" id="BK059128">
    <property type="protein sequence ID" value="DAE32706.1"/>
    <property type="molecule type" value="Genomic_DNA"/>
</dbReference>
<proteinExistence type="predicted"/>